<protein>
    <submittedName>
        <fullName evidence="1">Uncharacterized protein</fullName>
    </submittedName>
</protein>
<keyword evidence="2" id="KW-1185">Reference proteome</keyword>
<organism evidence="1 2">
    <name type="scientific">Accumulibacter regalis</name>
    <dbReference type="NCBI Taxonomy" id="522306"/>
    <lineage>
        <taxon>Bacteria</taxon>
        <taxon>Pseudomonadati</taxon>
        <taxon>Pseudomonadota</taxon>
        <taxon>Betaproteobacteria</taxon>
        <taxon>Candidatus Accumulibacter</taxon>
    </lineage>
</organism>
<dbReference type="STRING" id="1454004.AW11_03832"/>
<sequence>MTTKTRGRDGGNRATQSTSFDSRYFSSMDYMTGWFNLVNSVKPSRNCQPKRGWQRGQK</sequence>
<dbReference type="Proteomes" id="UP000022141">
    <property type="component" value="Unassembled WGS sequence"/>
</dbReference>
<evidence type="ECO:0000313" key="2">
    <source>
        <dbReference type="Proteomes" id="UP000022141"/>
    </source>
</evidence>
<evidence type="ECO:0000313" key="1">
    <source>
        <dbReference type="EMBL" id="EXI84589.1"/>
    </source>
</evidence>
<reference evidence="1" key="1">
    <citation type="submission" date="2014-02" db="EMBL/GenBank/DDBJ databases">
        <title>Expanding our view of genomic diversity in Candidatus Accumulibacter clades.</title>
        <authorList>
            <person name="Skennerton C.T."/>
            <person name="Barr J.J."/>
            <person name="Slater F.R."/>
            <person name="Bond P.L."/>
            <person name="Tyson G.W."/>
        </authorList>
    </citation>
    <scope>NUCLEOTIDE SEQUENCE [LARGE SCALE GENOMIC DNA]</scope>
</reference>
<proteinExistence type="predicted"/>
<name>A0A011R0C5_ACCRE</name>
<accession>A0A011R0C5</accession>
<gene>
    <name evidence="1" type="ORF">AW11_03832</name>
</gene>
<comment type="caution">
    <text evidence="1">The sequence shown here is derived from an EMBL/GenBank/DDBJ whole genome shotgun (WGS) entry which is preliminary data.</text>
</comment>
<dbReference type="EMBL" id="JEMY01000067">
    <property type="protein sequence ID" value="EXI84589.1"/>
    <property type="molecule type" value="Genomic_DNA"/>
</dbReference>
<dbReference type="AlphaFoldDB" id="A0A011R0C5"/>